<dbReference type="Gene3D" id="3.30.565.10">
    <property type="entry name" value="Histidine kinase-like ATPase, C-terminal domain"/>
    <property type="match status" value="1"/>
</dbReference>
<feature type="transmembrane region" description="Helical" evidence="17">
    <location>
        <begin position="370"/>
        <end position="388"/>
    </location>
</feature>
<dbReference type="GO" id="GO:0000155">
    <property type="term" value="F:phosphorelay sensor kinase activity"/>
    <property type="evidence" value="ECO:0007669"/>
    <property type="project" value="InterPro"/>
</dbReference>
<proteinExistence type="predicted"/>
<dbReference type="PROSITE" id="PS50109">
    <property type="entry name" value="HIS_KIN"/>
    <property type="match status" value="1"/>
</dbReference>
<dbReference type="InterPro" id="IPR033479">
    <property type="entry name" value="dCache_1"/>
</dbReference>
<name>A0A4S4AVV2_9RHOO</name>
<dbReference type="InterPro" id="IPR005467">
    <property type="entry name" value="His_kinase_dom"/>
</dbReference>
<evidence type="ECO:0000256" key="10">
    <source>
        <dbReference type="ARBA" id="ARBA00022777"/>
    </source>
</evidence>
<evidence type="ECO:0000256" key="2">
    <source>
        <dbReference type="ARBA" id="ARBA00004429"/>
    </source>
</evidence>
<dbReference type="FunFam" id="1.10.287.130:FF:000049">
    <property type="entry name" value="C4-dicarboxylate transport sensor protein DctB"/>
    <property type="match status" value="1"/>
</dbReference>
<dbReference type="AlphaFoldDB" id="A0A4S4AVV2"/>
<protein>
    <recommendedName>
        <fullName evidence="15">C4-dicarboxylate transport sensor protein DctB</fullName>
        <ecNumber evidence="3">2.7.13.3</ecNumber>
    </recommendedName>
</protein>
<dbReference type="SUPFAM" id="SSF55874">
    <property type="entry name" value="ATPase domain of HSP90 chaperone/DNA topoisomerase II/histidine kinase"/>
    <property type="match status" value="1"/>
</dbReference>
<evidence type="ECO:0000256" key="6">
    <source>
        <dbReference type="ARBA" id="ARBA00022553"/>
    </source>
</evidence>
<evidence type="ECO:0000256" key="17">
    <source>
        <dbReference type="SAM" id="Phobius"/>
    </source>
</evidence>
<keyword evidence="9" id="KW-0547">Nucleotide-binding</keyword>
<dbReference type="InterPro" id="IPR017055">
    <property type="entry name" value="Sig_transdc_His_kinase_DctB"/>
</dbReference>
<dbReference type="EMBL" id="SSOC01000005">
    <property type="protein sequence ID" value="THF63984.1"/>
    <property type="molecule type" value="Genomic_DNA"/>
</dbReference>
<keyword evidence="12 17" id="KW-1133">Transmembrane helix</keyword>
<evidence type="ECO:0000256" key="1">
    <source>
        <dbReference type="ARBA" id="ARBA00000085"/>
    </source>
</evidence>
<dbReference type="Pfam" id="PF02743">
    <property type="entry name" value="dCache_1"/>
    <property type="match status" value="1"/>
</dbReference>
<dbReference type="SUPFAM" id="SSF103190">
    <property type="entry name" value="Sensory domain-like"/>
    <property type="match status" value="1"/>
</dbReference>
<evidence type="ECO:0000256" key="9">
    <source>
        <dbReference type="ARBA" id="ARBA00022741"/>
    </source>
</evidence>
<evidence type="ECO:0000256" key="5">
    <source>
        <dbReference type="ARBA" id="ARBA00022519"/>
    </source>
</evidence>
<gene>
    <name evidence="19" type="ORF">E6C76_15560</name>
</gene>
<evidence type="ECO:0000256" key="3">
    <source>
        <dbReference type="ARBA" id="ARBA00012438"/>
    </source>
</evidence>
<evidence type="ECO:0000313" key="19">
    <source>
        <dbReference type="EMBL" id="THF63984.1"/>
    </source>
</evidence>
<dbReference type="PANTHER" id="PTHR43065">
    <property type="entry name" value="SENSOR HISTIDINE KINASE"/>
    <property type="match status" value="1"/>
</dbReference>
<keyword evidence="7" id="KW-0808">Transferase</keyword>
<comment type="catalytic activity">
    <reaction evidence="1">
        <text>ATP + protein L-histidine = ADP + protein N-phospho-L-histidine.</text>
        <dbReference type="EC" id="2.7.13.3"/>
    </reaction>
</comment>
<dbReference type="SUPFAM" id="SSF47384">
    <property type="entry name" value="Homodimeric domain of signal transducing histidine kinase"/>
    <property type="match status" value="1"/>
</dbReference>
<keyword evidence="14 17" id="KW-0472">Membrane</keyword>
<sequence length="681" mass="73033">MPIATGSATWLGSDWCARRNARSLRARIRLRMEAGGRPRSMARGPTRTRRPTVRAITAVALSAWRPYTGALARRVVDGRWRGALALLAVLAVIAAGAAAARFAWEQAELRKVRETGAHRLVAVVENLRASVAREAHLPLMLALDPDVQATLVEPGATRIDALNRKLATIGAAAGVAALYVMDPAGDTVAASNWNQPGSFVGQHYGFRPYFRDAVANGRGGYFGIGVTTGRAGYFLSRAVVTDELVGVAVAKVEFGEQEAVWQGAREHVLVTDRHGIVFLASEAHWKYRKLAALDDAMRAEIERSQQYAGAALDLLPATRLASGALGEVVRIDDPPDGRLYLEQSAELAELGWTVHQFTDLDGVMAARRDGALIGGIASALVIAIGLYLRQRRRTRAAERRARVQLEERVVARTRELREANAQLQGEIEERRRAEAELRSAQDDLLQAGRLAALGQMSAAIAHEINQPLAAMRTYAASGRVLLERGQAGEVGANLHAIGDLAERMARITAHLKTFARKDDPGAGGAVDAARAAERALELVEARARDAGVEIVRQIAAGAWTAGSEIRLEQVVVNLLNNALDAVGSQPGARVELVVQRAARVRIEVRDNGPGFAAGQIGQIFDPFYTTKPVGEGLGLGLSITYGIVRDWGGSIRAANRAGGGAEMVVLLPRCTPPGVGEENHE</sequence>
<dbReference type="GO" id="GO:0005524">
    <property type="term" value="F:ATP binding"/>
    <property type="evidence" value="ECO:0007669"/>
    <property type="project" value="UniProtKB-KW"/>
</dbReference>
<keyword evidence="4" id="KW-1003">Cell membrane</keyword>
<evidence type="ECO:0000256" key="12">
    <source>
        <dbReference type="ARBA" id="ARBA00022989"/>
    </source>
</evidence>
<dbReference type="PANTHER" id="PTHR43065:SF46">
    <property type="entry name" value="C4-DICARBOXYLATE TRANSPORT SENSOR PROTEIN DCTB"/>
    <property type="match status" value="1"/>
</dbReference>
<dbReference type="Gene3D" id="1.10.287.130">
    <property type="match status" value="1"/>
</dbReference>
<feature type="domain" description="Histidine kinase" evidence="18">
    <location>
        <begin position="459"/>
        <end position="671"/>
    </location>
</feature>
<organism evidence="19 20">
    <name type="scientific">Pseudothauera nasutitermitis</name>
    <dbReference type="NCBI Taxonomy" id="2565930"/>
    <lineage>
        <taxon>Bacteria</taxon>
        <taxon>Pseudomonadati</taxon>
        <taxon>Pseudomonadota</taxon>
        <taxon>Betaproteobacteria</taxon>
        <taxon>Rhodocyclales</taxon>
        <taxon>Zoogloeaceae</taxon>
        <taxon>Pseudothauera</taxon>
    </lineage>
</organism>
<dbReference type="CDD" id="cd00082">
    <property type="entry name" value="HisKA"/>
    <property type="match status" value="1"/>
</dbReference>
<dbReference type="Gene3D" id="6.10.250.3020">
    <property type="match status" value="1"/>
</dbReference>
<feature type="transmembrane region" description="Helical" evidence="17">
    <location>
        <begin position="83"/>
        <end position="104"/>
    </location>
</feature>
<keyword evidence="20" id="KW-1185">Reference proteome</keyword>
<evidence type="ECO:0000256" key="7">
    <source>
        <dbReference type="ARBA" id="ARBA00022679"/>
    </source>
</evidence>
<dbReference type="Gene3D" id="3.30.450.20">
    <property type="entry name" value="PAS domain"/>
    <property type="match status" value="2"/>
</dbReference>
<dbReference type="InterPro" id="IPR003661">
    <property type="entry name" value="HisK_dim/P_dom"/>
</dbReference>
<keyword evidence="10 19" id="KW-0418">Kinase</keyword>
<dbReference type="GO" id="GO:0005886">
    <property type="term" value="C:plasma membrane"/>
    <property type="evidence" value="ECO:0007669"/>
    <property type="project" value="UniProtKB-SubCell"/>
</dbReference>
<evidence type="ECO:0000256" key="8">
    <source>
        <dbReference type="ARBA" id="ARBA00022692"/>
    </source>
</evidence>
<dbReference type="PRINTS" id="PR00344">
    <property type="entry name" value="BCTRLSENSOR"/>
</dbReference>
<dbReference type="EC" id="2.7.13.3" evidence="3"/>
<dbReference type="PIRSF" id="PIRSF036431">
    <property type="entry name" value="STHK_DctB"/>
    <property type="match status" value="1"/>
</dbReference>
<evidence type="ECO:0000259" key="18">
    <source>
        <dbReference type="PROSITE" id="PS50109"/>
    </source>
</evidence>
<dbReference type="SMART" id="SM00387">
    <property type="entry name" value="HATPase_c"/>
    <property type="match status" value="1"/>
</dbReference>
<evidence type="ECO:0000256" key="14">
    <source>
        <dbReference type="ARBA" id="ARBA00023136"/>
    </source>
</evidence>
<accession>A0A4S4AVV2</accession>
<dbReference type="Pfam" id="PF00512">
    <property type="entry name" value="HisKA"/>
    <property type="match status" value="1"/>
</dbReference>
<keyword evidence="16" id="KW-0175">Coiled coil</keyword>
<dbReference type="Proteomes" id="UP000308430">
    <property type="component" value="Unassembled WGS sequence"/>
</dbReference>
<evidence type="ECO:0000256" key="16">
    <source>
        <dbReference type="SAM" id="Coils"/>
    </source>
</evidence>
<reference evidence="19 20" key="1">
    <citation type="submission" date="2019-04" db="EMBL/GenBank/DDBJ databases">
        <title>Azoarcus nasutitermitis sp. nov. isolated from termite nest.</title>
        <authorList>
            <person name="Lin S.-Y."/>
            <person name="Hameed A."/>
            <person name="Hsu Y.-H."/>
            <person name="Young C.-C."/>
        </authorList>
    </citation>
    <scope>NUCLEOTIDE SEQUENCE [LARGE SCALE GENOMIC DNA]</scope>
    <source>
        <strain evidence="19 20">CC-YHH838</strain>
    </source>
</reference>
<evidence type="ECO:0000256" key="11">
    <source>
        <dbReference type="ARBA" id="ARBA00022840"/>
    </source>
</evidence>
<comment type="subcellular location">
    <subcellularLocation>
        <location evidence="2">Cell inner membrane</location>
        <topology evidence="2">Multi-pass membrane protein</topology>
    </subcellularLocation>
</comment>
<dbReference type="SMART" id="SM00388">
    <property type="entry name" value="HisKA"/>
    <property type="match status" value="1"/>
</dbReference>
<evidence type="ECO:0000256" key="13">
    <source>
        <dbReference type="ARBA" id="ARBA00023012"/>
    </source>
</evidence>
<dbReference type="OrthoDB" id="9772100at2"/>
<evidence type="ECO:0000313" key="20">
    <source>
        <dbReference type="Proteomes" id="UP000308430"/>
    </source>
</evidence>
<dbReference type="Pfam" id="PF02518">
    <property type="entry name" value="HATPase_c"/>
    <property type="match status" value="1"/>
</dbReference>
<dbReference type="InterPro" id="IPR004358">
    <property type="entry name" value="Sig_transdc_His_kin-like_C"/>
</dbReference>
<keyword evidence="11" id="KW-0067">ATP-binding</keyword>
<comment type="caution">
    <text evidence="19">The sequence shown here is derived from an EMBL/GenBank/DDBJ whole genome shotgun (WGS) entry which is preliminary data.</text>
</comment>
<keyword evidence="8 17" id="KW-0812">Transmembrane</keyword>
<evidence type="ECO:0000256" key="4">
    <source>
        <dbReference type="ARBA" id="ARBA00022475"/>
    </source>
</evidence>
<keyword evidence="6" id="KW-0597">Phosphoprotein</keyword>
<keyword evidence="13" id="KW-0902">Two-component regulatory system</keyword>
<dbReference type="InterPro" id="IPR003594">
    <property type="entry name" value="HATPase_dom"/>
</dbReference>
<dbReference type="InterPro" id="IPR036097">
    <property type="entry name" value="HisK_dim/P_sf"/>
</dbReference>
<dbReference type="InterPro" id="IPR036890">
    <property type="entry name" value="HATPase_C_sf"/>
</dbReference>
<feature type="coiled-coil region" evidence="16">
    <location>
        <begin position="402"/>
        <end position="450"/>
    </location>
</feature>
<dbReference type="InterPro" id="IPR029151">
    <property type="entry name" value="Sensor-like_sf"/>
</dbReference>
<evidence type="ECO:0000256" key="15">
    <source>
        <dbReference type="ARBA" id="ARBA00073143"/>
    </source>
</evidence>
<keyword evidence="5" id="KW-0997">Cell inner membrane</keyword>